<dbReference type="OrthoDB" id="9809995at2"/>
<dbReference type="Proteomes" id="UP000254834">
    <property type="component" value="Chromosome"/>
</dbReference>
<dbReference type="Gene3D" id="3.30.420.40">
    <property type="match status" value="2"/>
</dbReference>
<feature type="domain" description="Gcp-like" evidence="1">
    <location>
        <begin position="39"/>
        <end position="129"/>
    </location>
</feature>
<evidence type="ECO:0000313" key="3">
    <source>
        <dbReference type="Proteomes" id="UP000254834"/>
    </source>
</evidence>
<accession>A0A345ZBG5</accession>
<sequence>MSYIITIQYPYQYLEVSIACNSITLETVVVPKIQAVGLIIPTLAQLLTNHGLILSDIACIGINTGPGPFNTLRAIIATANGISFAQKTPLIDCNGLELLLQENKQEHQVAILDAFGNDVYFAIKSSGQQGYTSICNLVEMLNNTYKNQSLLFVGNGSVKHQLYISQKFAGNAHIDQELLFASSTALLNQTYKKYRENNTATEIFPLYFQSPVTKS</sequence>
<reference evidence="2 3" key="1">
    <citation type="submission" date="2017-12" db="EMBL/GenBank/DDBJ databases">
        <title>Chromulinavorax destructans is a abundant pathogen of dominant heterotrophic picoflagllates.</title>
        <authorList>
            <person name="Deeg C.M."/>
            <person name="Zimmer M."/>
            <person name="Suttle C.A."/>
        </authorList>
    </citation>
    <scope>NUCLEOTIDE SEQUENCE [LARGE SCALE GENOMIC DNA]</scope>
    <source>
        <strain evidence="2 3">SeV1</strain>
    </source>
</reference>
<dbReference type="AlphaFoldDB" id="A0A345ZBG5"/>
<gene>
    <name evidence="2" type="ORF">C0J27_02645</name>
</gene>
<dbReference type="InterPro" id="IPR000905">
    <property type="entry name" value="Gcp-like_dom"/>
</dbReference>
<dbReference type="SUPFAM" id="SSF53067">
    <property type="entry name" value="Actin-like ATPase domain"/>
    <property type="match status" value="1"/>
</dbReference>
<evidence type="ECO:0000259" key="1">
    <source>
        <dbReference type="Pfam" id="PF00814"/>
    </source>
</evidence>
<keyword evidence="3" id="KW-1185">Reference proteome</keyword>
<organism evidence="2 3">
    <name type="scientific">Candidatus Chromulinivorax destructor</name>
    <dbReference type="NCBI Taxonomy" id="2066483"/>
    <lineage>
        <taxon>Bacteria</taxon>
        <taxon>Candidatus Babelota</taxon>
        <taxon>Candidatus Babeliae</taxon>
        <taxon>Candidatus Babeliales</taxon>
        <taxon>Candidatus Chromulinivoraceae</taxon>
        <taxon>Candidatus Chromulinivorax</taxon>
    </lineage>
</organism>
<protein>
    <recommendedName>
        <fullName evidence="1">Gcp-like domain-containing protein</fullName>
    </recommendedName>
</protein>
<dbReference type="KEGG" id="cdes:C0J27_02645"/>
<proteinExistence type="predicted"/>
<dbReference type="InterPro" id="IPR043129">
    <property type="entry name" value="ATPase_NBD"/>
</dbReference>
<name>A0A345ZBG5_9BACT</name>
<evidence type="ECO:0000313" key="2">
    <source>
        <dbReference type="EMBL" id="AXK60632.1"/>
    </source>
</evidence>
<dbReference type="RefSeq" id="WP_115585647.1">
    <property type="nucleotide sequence ID" value="NZ_CP025544.1"/>
</dbReference>
<dbReference type="EMBL" id="CP025544">
    <property type="protein sequence ID" value="AXK60632.1"/>
    <property type="molecule type" value="Genomic_DNA"/>
</dbReference>
<dbReference type="Pfam" id="PF00814">
    <property type="entry name" value="TsaD"/>
    <property type="match status" value="1"/>
</dbReference>